<reference evidence="3" key="1">
    <citation type="submission" date="2024-06" db="EMBL/GenBank/DDBJ databases">
        <title>Caulobacter inopinatus, sp. nov.</title>
        <authorList>
            <person name="Donachie S.P."/>
        </authorList>
    </citation>
    <scope>NUCLEOTIDE SEQUENCE</scope>
    <source>
        <strain evidence="3">73W</strain>
    </source>
</reference>
<gene>
    <name evidence="3" type="ORF">ABOZ73_06610</name>
</gene>
<dbReference type="RefSeq" id="WP_369061720.1">
    <property type="nucleotide sequence ID" value="NZ_CP158375.1"/>
</dbReference>
<evidence type="ECO:0000256" key="1">
    <source>
        <dbReference type="SAM" id="MobiDB-lite"/>
    </source>
</evidence>
<protein>
    <submittedName>
        <fullName evidence="3">Uncharacterized protein</fullName>
    </submittedName>
</protein>
<accession>A0AB39KX16</accession>
<evidence type="ECO:0000313" key="3">
    <source>
        <dbReference type="EMBL" id="XDO98082.1"/>
    </source>
</evidence>
<keyword evidence="2" id="KW-0812">Transmembrane</keyword>
<feature type="transmembrane region" description="Helical" evidence="2">
    <location>
        <begin position="33"/>
        <end position="51"/>
    </location>
</feature>
<evidence type="ECO:0000256" key="2">
    <source>
        <dbReference type="SAM" id="Phobius"/>
    </source>
</evidence>
<keyword evidence="2" id="KW-0472">Membrane</keyword>
<feature type="region of interest" description="Disordered" evidence="1">
    <location>
        <begin position="1"/>
        <end position="25"/>
    </location>
</feature>
<dbReference type="EMBL" id="CP158375">
    <property type="protein sequence ID" value="XDO98082.1"/>
    <property type="molecule type" value="Genomic_DNA"/>
</dbReference>
<dbReference type="AlphaFoldDB" id="A0AB39KX16"/>
<proteinExistence type="predicted"/>
<name>A0AB39KX16_9CAUL</name>
<sequence length="97" mass="10671">MATREIPHASVHAPKAQPTSEASERPALRARDLRAIAFLLGSTALILLIAGLVLENLLAALALTAAYAVWLATRPRMIRVARRLRGERVEHISYYSN</sequence>
<keyword evidence="2" id="KW-1133">Transmembrane helix</keyword>
<organism evidence="3">
    <name type="scientific">Caulobacter sp. 73W</name>
    <dbReference type="NCBI Taxonomy" id="3161137"/>
    <lineage>
        <taxon>Bacteria</taxon>
        <taxon>Pseudomonadati</taxon>
        <taxon>Pseudomonadota</taxon>
        <taxon>Alphaproteobacteria</taxon>
        <taxon>Caulobacterales</taxon>
        <taxon>Caulobacteraceae</taxon>
        <taxon>Caulobacter</taxon>
    </lineage>
</organism>
<feature type="transmembrane region" description="Helical" evidence="2">
    <location>
        <begin position="57"/>
        <end position="73"/>
    </location>
</feature>